<reference evidence="5 6" key="1">
    <citation type="submission" date="2024-09" db="EMBL/GenBank/DDBJ databases">
        <authorList>
            <person name="Sun Q."/>
            <person name="Mori K."/>
        </authorList>
    </citation>
    <scope>NUCLEOTIDE SEQUENCE [LARGE SCALE GENOMIC DNA]</scope>
    <source>
        <strain evidence="5 6">JCM 14321</strain>
    </source>
</reference>
<dbReference type="EMBL" id="JBHMBL010000002">
    <property type="protein sequence ID" value="MFB9643084.1"/>
    <property type="molecule type" value="Genomic_DNA"/>
</dbReference>
<evidence type="ECO:0000256" key="4">
    <source>
        <dbReference type="PIRNR" id="PIRNR006078"/>
    </source>
</evidence>
<dbReference type="PANTHER" id="PTHR21599">
    <property type="entry name" value="GLYCERATE KINASE"/>
    <property type="match status" value="1"/>
</dbReference>
<comment type="caution">
    <text evidence="5">The sequence shown here is derived from an EMBL/GenBank/DDBJ whole genome shotgun (WGS) entry which is preliminary data.</text>
</comment>
<dbReference type="PIRSF" id="PIRSF006078">
    <property type="entry name" value="GlxK"/>
    <property type="match status" value="1"/>
</dbReference>
<dbReference type="Gene3D" id="3.40.50.10350">
    <property type="entry name" value="Glycerate kinase, domain 1"/>
    <property type="match status" value="1"/>
</dbReference>
<dbReference type="Pfam" id="PF02595">
    <property type="entry name" value="Gly_kinase"/>
    <property type="match status" value="1"/>
</dbReference>
<name>A0ABV5SRV8_9MICO</name>
<keyword evidence="6" id="KW-1185">Reference proteome</keyword>
<dbReference type="InterPro" id="IPR018193">
    <property type="entry name" value="Glyc_kinase_flavodox-like_fold"/>
</dbReference>
<dbReference type="InterPro" id="IPR018197">
    <property type="entry name" value="Glycerate_kinase_RE-like"/>
</dbReference>
<gene>
    <name evidence="5" type="ORF">ACFFQV_12375</name>
</gene>
<dbReference type="NCBIfam" id="TIGR00045">
    <property type="entry name" value="glycerate kinase"/>
    <property type="match status" value="1"/>
</dbReference>
<dbReference type="GO" id="GO:0016301">
    <property type="term" value="F:kinase activity"/>
    <property type="evidence" value="ECO:0007669"/>
    <property type="project" value="UniProtKB-KW"/>
</dbReference>
<evidence type="ECO:0000256" key="3">
    <source>
        <dbReference type="ARBA" id="ARBA00022777"/>
    </source>
</evidence>
<dbReference type="SUPFAM" id="SSF110738">
    <property type="entry name" value="Glycerate kinase I"/>
    <property type="match status" value="1"/>
</dbReference>
<comment type="similarity">
    <text evidence="1 4">Belongs to the glycerate kinase type-1 family.</text>
</comment>
<keyword evidence="3 4" id="KW-0418">Kinase</keyword>
<evidence type="ECO:0000313" key="6">
    <source>
        <dbReference type="Proteomes" id="UP001589667"/>
    </source>
</evidence>
<accession>A0ABV5SRV8</accession>
<keyword evidence="2 4" id="KW-0808">Transferase</keyword>
<sequence length="370" mass="35611">MSRIVIAPDSFKGTASATEAAAAIARGWGAVRPTDELVLRPMADGGEGTLDAFGAAMPGAIRVPVTVAGPLAEPVATHWLLLPGEPATGVVELAATSGITLLDPLAPLDAHTRGFGEAIAAALDHGVERLLLALGGSASTDGGAGALAELGAALLDGAGRPVAAGGRALGRLAEVRLDGLRCLPAAGAGLLVDVTNPLLGPAGAAAVFGPQKGASPADVAVLEAGLARLAELLPGTDPETPGAGAAGGTGFGLLAWGASTVPGARTVAETIGLPAALRGAALVITGEGRFDGQSAAGKVPSEIVRLAESAGVPAALVAGLVVAEPRAAGFGASASLTELAGSGAAAVAEPLRWLERAGAELAAGFSASAA</sequence>
<evidence type="ECO:0000256" key="1">
    <source>
        <dbReference type="ARBA" id="ARBA00006284"/>
    </source>
</evidence>
<organism evidence="5 6">
    <name type="scientific">Agromyces lapidis</name>
    <dbReference type="NCBI Taxonomy" id="279574"/>
    <lineage>
        <taxon>Bacteria</taxon>
        <taxon>Bacillati</taxon>
        <taxon>Actinomycetota</taxon>
        <taxon>Actinomycetes</taxon>
        <taxon>Micrococcales</taxon>
        <taxon>Microbacteriaceae</taxon>
        <taxon>Agromyces</taxon>
    </lineage>
</organism>
<dbReference type="InterPro" id="IPR004381">
    <property type="entry name" value="Glycerate_kinase"/>
</dbReference>
<protein>
    <submittedName>
        <fullName evidence="5">Glycerate kinase</fullName>
    </submittedName>
</protein>
<dbReference type="Proteomes" id="UP001589667">
    <property type="component" value="Unassembled WGS sequence"/>
</dbReference>
<evidence type="ECO:0000313" key="5">
    <source>
        <dbReference type="EMBL" id="MFB9643084.1"/>
    </source>
</evidence>
<proteinExistence type="inferred from homology"/>
<evidence type="ECO:0000256" key="2">
    <source>
        <dbReference type="ARBA" id="ARBA00022679"/>
    </source>
</evidence>
<dbReference type="RefSeq" id="WP_157422254.1">
    <property type="nucleotide sequence ID" value="NZ_BAAANI010000002.1"/>
</dbReference>
<dbReference type="InterPro" id="IPR036129">
    <property type="entry name" value="Glycerate_kinase_sf"/>
</dbReference>
<dbReference type="Gene3D" id="3.90.1510.10">
    <property type="entry name" value="Glycerate kinase, domain 2"/>
    <property type="match status" value="1"/>
</dbReference>
<dbReference type="PANTHER" id="PTHR21599:SF0">
    <property type="entry name" value="GLYCERATE KINASE"/>
    <property type="match status" value="1"/>
</dbReference>